<comment type="subcellular location">
    <subcellularLocation>
        <location evidence="1">Membrane</location>
        <topology evidence="1">Multi-pass membrane protein</topology>
    </subcellularLocation>
</comment>
<proteinExistence type="inferred from homology"/>
<feature type="transmembrane region" description="Helical" evidence="8">
    <location>
        <begin position="12"/>
        <end position="31"/>
    </location>
</feature>
<dbReference type="Proteomes" id="UP001597079">
    <property type="component" value="Unassembled WGS sequence"/>
</dbReference>
<feature type="transmembrane region" description="Helical" evidence="8">
    <location>
        <begin position="273"/>
        <end position="295"/>
    </location>
</feature>
<keyword evidence="4" id="KW-0309">Germination</keyword>
<dbReference type="RefSeq" id="WP_377941183.1">
    <property type="nucleotide sequence ID" value="NZ_JBHUCX010000013.1"/>
</dbReference>
<evidence type="ECO:0000256" key="8">
    <source>
        <dbReference type="SAM" id="Phobius"/>
    </source>
</evidence>
<sequence length="367" mass="41375">MLREVNQNVLTILLFEALLGTGTMEWIPTWTAEFKSAVWILIALYTLLLLGIGLLIVHLSQYMPSDFTGCTMFDYFLGRKLGGVLNLLLLGFLLICAGKALLLGTSLIHYTTLPYTPTIALVLFAMLTPAQIFYAGFDSLLRFQTVLFVPALILAVVLLLLCFRTADFSNLLPVTPRPSMLTADSLTKVMELLQGLILFVIYIPLFKRFGMSVTLTKRSFTYAGFGIIMLNVLNLLVVLTVLGPFEASSTQWPVIEVVRIQKMTGPLLERLDLIFLLPVLIAVISAVNLYSYGAHHVMSYYTHPSQWVRLIWVFGLILLIVAIPNNQQVAYSVYGTIIKSFELMFFCLIPVMWLIRRMAAKERRIFK</sequence>
<evidence type="ECO:0000256" key="1">
    <source>
        <dbReference type="ARBA" id="ARBA00004141"/>
    </source>
</evidence>
<dbReference type="PANTHER" id="PTHR34975:SF2">
    <property type="entry name" value="SPORE GERMINATION PROTEIN A2"/>
    <property type="match status" value="1"/>
</dbReference>
<feature type="transmembrane region" description="Helical" evidence="8">
    <location>
        <begin position="81"/>
        <end position="103"/>
    </location>
</feature>
<evidence type="ECO:0000313" key="9">
    <source>
        <dbReference type="EMBL" id="MFD1673697.1"/>
    </source>
</evidence>
<comment type="caution">
    <text evidence="9">The sequence shown here is derived from an EMBL/GenBank/DDBJ whole genome shotgun (WGS) entry which is preliminary data.</text>
</comment>
<reference evidence="10" key="1">
    <citation type="journal article" date="2019" name="Int. J. Syst. Evol. Microbiol.">
        <title>The Global Catalogue of Microorganisms (GCM) 10K type strain sequencing project: providing services to taxonomists for standard genome sequencing and annotation.</title>
        <authorList>
            <consortium name="The Broad Institute Genomics Platform"/>
            <consortium name="The Broad Institute Genome Sequencing Center for Infectious Disease"/>
            <person name="Wu L."/>
            <person name="Ma J."/>
        </authorList>
    </citation>
    <scope>NUCLEOTIDE SEQUENCE [LARGE SCALE GENOMIC DNA]</scope>
    <source>
        <strain evidence="10">CGMCC 1.12286</strain>
    </source>
</reference>
<accession>A0ABW4JBS0</accession>
<gene>
    <name evidence="9" type="ORF">ACFSB2_03110</name>
</gene>
<protein>
    <submittedName>
        <fullName evidence="9">GerAB/ArcD/ProY family transporter</fullName>
    </submittedName>
</protein>
<evidence type="ECO:0000256" key="4">
    <source>
        <dbReference type="ARBA" id="ARBA00022544"/>
    </source>
</evidence>
<dbReference type="Pfam" id="PF03845">
    <property type="entry name" value="Spore_permease"/>
    <property type="match status" value="1"/>
</dbReference>
<keyword evidence="3" id="KW-0813">Transport</keyword>
<keyword evidence="5 8" id="KW-0812">Transmembrane</keyword>
<feature type="transmembrane region" description="Helical" evidence="8">
    <location>
        <begin position="146"/>
        <end position="166"/>
    </location>
</feature>
<feature type="transmembrane region" description="Helical" evidence="8">
    <location>
        <begin position="219"/>
        <end position="242"/>
    </location>
</feature>
<name>A0ABW4JBS0_9BACL</name>
<keyword evidence="6 8" id="KW-1133">Transmembrane helix</keyword>
<dbReference type="EMBL" id="JBHUCX010000013">
    <property type="protein sequence ID" value="MFD1673697.1"/>
    <property type="molecule type" value="Genomic_DNA"/>
</dbReference>
<keyword evidence="7 8" id="KW-0472">Membrane</keyword>
<feature type="transmembrane region" description="Helical" evidence="8">
    <location>
        <begin position="186"/>
        <end position="207"/>
    </location>
</feature>
<evidence type="ECO:0000313" key="10">
    <source>
        <dbReference type="Proteomes" id="UP001597079"/>
    </source>
</evidence>
<feature type="transmembrane region" description="Helical" evidence="8">
    <location>
        <begin position="115"/>
        <end position="134"/>
    </location>
</feature>
<evidence type="ECO:0000256" key="3">
    <source>
        <dbReference type="ARBA" id="ARBA00022448"/>
    </source>
</evidence>
<feature type="transmembrane region" description="Helical" evidence="8">
    <location>
        <begin position="307"/>
        <end position="325"/>
    </location>
</feature>
<organism evidence="9 10">
    <name type="scientific">Alicyclobacillus fodiniaquatilis</name>
    <dbReference type="NCBI Taxonomy" id="1661150"/>
    <lineage>
        <taxon>Bacteria</taxon>
        <taxon>Bacillati</taxon>
        <taxon>Bacillota</taxon>
        <taxon>Bacilli</taxon>
        <taxon>Bacillales</taxon>
        <taxon>Alicyclobacillaceae</taxon>
        <taxon>Alicyclobacillus</taxon>
    </lineage>
</organism>
<evidence type="ECO:0000256" key="7">
    <source>
        <dbReference type="ARBA" id="ARBA00023136"/>
    </source>
</evidence>
<dbReference type="PANTHER" id="PTHR34975">
    <property type="entry name" value="SPORE GERMINATION PROTEIN A2"/>
    <property type="match status" value="1"/>
</dbReference>
<dbReference type="InterPro" id="IPR004761">
    <property type="entry name" value="Spore_GerAB"/>
</dbReference>
<comment type="similarity">
    <text evidence="2">Belongs to the amino acid-polyamine-organocation (APC) superfamily. Spore germination protein (SGP) (TC 2.A.3.9) family.</text>
</comment>
<keyword evidence="10" id="KW-1185">Reference proteome</keyword>
<feature type="transmembrane region" description="Helical" evidence="8">
    <location>
        <begin position="37"/>
        <end position="60"/>
    </location>
</feature>
<evidence type="ECO:0000256" key="6">
    <source>
        <dbReference type="ARBA" id="ARBA00022989"/>
    </source>
</evidence>
<evidence type="ECO:0000256" key="5">
    <source>
        <dbReference type="ARBA" id="ARBA00022692"/>
    </source>
</evidence>
<evidence type="ECO:0000256" key="2">
    <source>
        <dbReference type="ARBA" id="ARBA00007998"/>
    </source>
</evidence>
<feature type="transmembrane region" description="Helical" evidence="8">
    <location>
        <begin position="331"/>
        <end position="355"/>
    </location>
</feature>